<dbReference type="InterPro" id="IPR000944">
    <property type="entry name" value="Tscrpt_reg_Rrf2"/>
</dbReference>
<protein>
    <submittedName>
        <fullName evidence="2">Rrf2 family transcriptional regulator</fullName>
    </submittedName>
</protein>
<keyword evidence="3" id="KW-1185">Reference proteome</keyword>
<name>A0A4Y9SJR3_9BURK</name>
<accession>A0A4Y9SJR3</accession>
<dbReference type="PANTHER" id="PTHR33221">
    <property type="entry name" value="WINGED HELIX-TURN-HELIX TRANSCRIPTIONAL REGULATOR, RRF2 FAMILY"/>
    <property type="match status" value="1"/>
</dbReference>
<sequence>MRLTEHTDYALRVLMYLGGTGDRLATIEEVADMHGISRNHLTKVVHRLGRAGFVKTVRGRAGGMRLARDPSSIMVGEVVRVTEPDFRIVECLDDENNECPIASTCALKCVLGKATNSFLRELDRIPLSSVMQQPKLLT</sequence>
<reference evidence="2 3" key="1">
    <citation type="submission" date="2019-03" db="EMBL/GenBank/DDBJ databases">
        <title>Draft Genome Sequence of Massilia arenosa sp. nov., a Novel Massilia Species Isolated from a Sandy-loam Maize Soil.</title>
        <authorList>
            <person name="Raths R."/>
            <person name="Peta V."/>
            <person name="Bucking H."/>
        </authorList>
    </citation>
    <scope>NUCLEOTIDE SEQUENCE [LARGE SCALE GENOMIC DNA]</scope>
    <source>
        <strain evidence="2 3">MC02</strain>
    </source>
</reference>
<dbReference type="Pfam" id="PF02082">
    <property type="entry name" value="Rrf2"/>
    <property type="match status" value="1"/>
</dbReference>
<dbReference type="GO" id="GO:0003677">
    <property type="term" value="F:DNA binding"/>
    <property type="evidence" value="ECO:0007669"/>
    <property type="project" value="UniProtKB-KW"/>
</dbReference>
<evidence type="ECO:0000256" key="1">
    <source>
        <dbReference type="ARBA" id="ARBA00023125"/>
    </source>
</evidence>
<evidence type="ECO:0000313" key="2">
    <source>
        <dbReference type="EMBL" id="TFW22591.1"/>
    </source>
</evidence>
<dbReference type="RefSeq" id="WP_135206614.1">
    <property type="nucleotide sequence ID" value="NZ_SPVF01000105.1"/>
</dbReference>
<dbReference type="GO" id="GO:0005829">
    <property type="term" value="C:cytosol"/>
    <property type="evidence" value="ECO:0007669"/>
    <property type="project" value="TreeGrafter"/>
</dbReference>
<gene>
    <name evidence="2" type="ORF">E4L96_07605</name>
</gene>
<comment type="caution">
    <text evidence="2">The sequence shown here is derived from an EMBL/GenBank/DDBJ whole genome shotgun (WGS) entry which is preliminary data.</text>
</comment>
<proteinExistence type="predicted"/>
<dbReference type="Proteomes" id="UP000298438">
    <property type="component" value="Unassembled WGS sequence"/>
</dbReference>
<dbReference type="PROSITE" id="PS51197">
    <property type="entry name" value="HTH_RRF2_2"/>
    <property type="match status" value="1"/>
</dbReference>
<organism evidence="2 3">
    <name type="scientific">Zemynaea arenosa</name>
    <dbReference type="NCBI Taxonomy" id="2561931"/>
    <lineage>
        <taxon>Bacteria</taxon>
        <taxon>Pseudomonadati</taxon>
        <taxon>Pseudomonadota</taxon>
        <taxon>Betaproteobacteria</taxon>
        <taxon>Burkholderiales</taxon>
        <taxon>Oxalobacteraceae</taxon>
        <taxon>Telluria group</taxon>
        <taxon>Zemynaea</taxon>
    </lineage>
</organism>
<dbReference type="EMBL" id="SPVF01000105">
    <property type="protein sequence ID" value="TFW22591.1"/>
    <property type="molecule type" value="Genomic_DNA"/>
</dbReference>
<dbReference type="OrthoDB" id="9795923at2"/>
<dbReference type="Gene3D" id="1.10.10.10">
    <property type="entry name" value="Winged helix-like DNA-binding domain superfamily/Winged helix DNA-binding domain"/>
    <property type="match status" value="1"/>
</dbReference>
<dbReference type="InterPro" id="IPR036390">
    <property type="entry name" value="WH_DNA-bd_sf"/>
</dbReference>
<dbReference type="NCBIfam" id="TIGR00738">
    <property type="entry name" value="rrf2_super"/>
    <property type="match status" value="1"/>
</dbReference>
<keyword evidence="1" id="KW-0238">DNA-binding</keyword>
<dbReference type="AlphaFoldDB" id="A0A4Y9SJR3"/>
<dbReference type="SUPFAM" id="SSF46785">
    <property type="entry name" value="Winged helix' DNA-binding domain"/>
    <property type="match status" value="1"/>
</dbReference>
<evidence type="ECO:0000313" key="3">
    <source>
        <dbReference type="Proteomes" id="UP000298438"/>
    </source>
</evidence>
<dbReference type="PANTHER" id="PTHR33221:SF4">
    <property type="entry name" value="HTH-TYPE TRANSCRIPTIONAL REPRESSOR NSRR"/>
    <property type="match status" value="1"/>
</dbReference>
<dbReference type="InterPro" id="IPR036388">
    <property type="entry name" value="WH-like_DNA-bd_sf"/>
</dbReference>
<dbReference type="GO" id="GO:0003700">
    <property type="term" value="F:DNA-binding transcription factor activity"/>
    <property type="evidence" value="ECO:0007669"/>
    <property type="project" value="TreeGrafter"/>
</dbReference>